<accession>A0AAD5STS0</accession>
<dbReference type="InterPro" id="IPR036020">
    <property type="entry name" value="WW_dom_sf"/>
</dbReference>
<dbReference type="FunFam" id="2.20.70.10:FF:000017">
    <property type="entry name" value="E3 ubiquitin-protein ligase"/>
    <property type="match status" value="1"/>
</dbReference>
<dbReference type="GO" id="GO:0005634">
    <property type="term" value="C:nucleus"/>
    <property type="evidence" value="ECO:0007669"/>
    <property type="project" value="UniProtKB-SubCell"/>
</dbReference>
<evidence type="ECO:0000256" key="4">
    <source>
        <dbReference type="ARBA" id="ARBA00023242"/>
    </source>
</evidence>
<sequence length="416" mass="47894">MAAVVSAPILSKSENASTKPQLEQKPKKPFPQSVNHKIETEEILGSLPKDWEKATDESGRVYFVNHKKRTTSWIDPRTYHLRKHNLNDIVSGELPYGWEEIYDSEHNEYYFVNHLNEVHYWTPPWASETRETIVQTQNQEPEKSKQDKIASKKATKDLEIEVVDKHIKELESHRKVLAQVLATANVPVANNLTTNRKLTISKDEIETTLKELRAKNTQLEADHNKLLNEQQAKNSEMEDIRKLIESERSQRLALETYIMQVKQEMVEHAAQKSGIAAPEPEDLPVPEDIIPTSEIPANTETDVTTLRKKLDLEREERQNLKDITETLLEERAKDYGVPEWVKELDLRSRNNRLKLKVKEIENPERLAFSERKDLFDKEDSAKLPGKQSSKNENAAKPRETAFGKVSLASEGNIARE</sequence>
<dbReference type="PANTHER" id="PTHR17616:SF8">
    <property type="entry name" value="TRANSCRIPTIONAL COACTIVATOR YORKIE"/>
    <property type="match status" value="1"/>
</dbReference>
<dbReference type="Gene3D" id="2.20.70.10">
    <property type="match status" value="2"/>
</dbReference>
<evidence type="ECO:0000256" key="5">
    <source>
        <dbReference type="SAM" id="Coils"/>
    </source>
</evidence>
<dbReference type="SMART" id="SM00456">
    <property type="entry name" value="WW"/>
    <property type="match status" value="2"/>
</dbReference>
<feature type="compositionally biased region" description="Basic and acidic residues" evidence="6">
    <location>
        <begin position="368"/>
        <end position="381"/>
    </location>
</feature>
<feature type="domain" description="WW" evidence="7">
    <location>
        <begin position="92"/>
        <end position="126"/>
    </location>
</feature>
<proteinExistence type="predicted"/>
<dbReference type="PROSITE" id="PS50020">
    <property type="entry name" value="WW_DOMAIN_2"/>
    <property type="match status" value="2"/>
</dbReference>
<dbReference type="InterPro" id="IPR001202">
    <property type="entry name" value="WW_dom"/>
</dbReference>
<comment type="caution">
    <text evidence="8">The sequence shown here is derived from an EMBL/GenBank/DDBJ whole genome shotgun (WGS) entry which is preliminary data.</text>
</comment>
<dbReference type="GO" id="GO:0035329">
    <property type="term" value="P:hippo signaling"/>
    <property type="evidence" value="ECO:0007669"/>
    <property type="project" value="TreeGrafter"/>
</dbReference>
<feature type="domain" description="WW" evidence="7">
    <location>
        <begin position="45"/>
        <end position="78"/>
    </location>
</feature>
<dbReference type="GO" id="GO:0016301">
    <property type="term" value="F:kinase activity"/>
    <property type="evidence" value="ECO:0007669"/>
    <property type="project" value="UniProtKB-KW"/>
</dbReference>
<feature type="compositionally biased region" description="Polar residues" evidence="6">
    <location>
        <begin position="12"/>
        <end position="21"/>
    </location>
</feature>
<keyword evidence="9" id="KW-1185">Reference proteome</keyword>
<feature type="coiled-coil region" evidence="5">
    <location>
        <begin position="303"/>
        <end position="330"/>
    </location>
</feature>
<feature type="region of interest" description="Disordered" evidence="6">
    <location>
        <begin position="368"/>
        <end position="416"/>
    </location>
</feature>
<dbReference type="EMBL" id="JADGJH010002374">
    <property type="protein sequence ID" value="KAJ3099040.1"/>
    <property type="molecule type" value="Genomic_DNA"/>
</dbReference>
<evidence type="ECO:0000256" key="2">
    <source>
        <dbReference type="ARBA" id="ARBA00004496"/>
    </source>
</evidence>
<reference evidence="8" key="1">
    <citation type="submission" date="2020-05" db="EMBL/GenBank/DDBJ databases">
        <title>Phylogenomic resolution of chytrid fungi.</title>
        <authorList>
            <person name="Stajich J.E."/>
            <person name="Amses K."/>
            <person name="Simmons R."/>
            <person name="Seto K."/>
            <person name="Myers J."/>
            <person name="Bonds A."/>
            <person name="Quandt C.A."/>
            <person name="Barry K."/>
            <person name="Liu P."/>
            <person name="Grigoriev I."/>
            <person name="Longcore J.E."/>
            <person name="James T.Y."/>
        </authorList>
    </citation>
    <scope>NUCLEOTIDE SEQUENCE</scope>
    <source>
        <strain evidence="8">JEL0513</strain>
    </source>
</reference>
<keyword evidence="8" id="KW-0808">Transferase</keyword>
<dbReference type="AlphaFoldDB" id="A0AAD5STS0"/>
<dbReference type="SUPFAM" id="SSF51045">
    <property type="entry name" value="WW domain"/>
    <property type="match status" value="2"/>
</dbReference>
<evidence type="ECO:0000313" key="8">
    <source>
        <dbReference type="EMBL" id="KAJ3099040.1"/>
    </source>
</evidence>
<evidence type="ECO:0000256" key="6">
    <source>
        <dbReference type="SAM" id="MobiDB-lite"/>
    </source>
</evidence>
<keyword evidence="8" id="KW-0418">Kinase</keyword>
<keyword evidence="5" id="KW-0175">Coiled coil</keyword>
<protein>
    <submittedName>
        <fullName evidence="8">Membrane-associated guanylate kinase, WW and PDZ domain-containing protein 2</fullName>
    </submittedName>
</protein>
<evidence type="ECO:0000256" key="3">
    <source>
        <dbReference type="ARBA" id="ARBA00022490"/>
    </source>
</evidence>
<evidence type="ECO:0000313" key="9">
    <source>
        <dbReference type="Proteomes" id="UP001211907"/>
    </source>
</evidence>
<dbReference type="Proteomes" id="UP001211907">
    <property type="component" value="Unassembled WGS sequence"/>
</dbReference>
<dbReference type="InterPro" id="IPR051583">
    <property type="entry name" value="YAP1"/>
</dbReference>
<name>A0AAD5STS0_9FUNG</name>
<evidence type="ECO:0000259" key="7">
    <source>
        <dbReference type="PROSITE" id="PS50020"/>
    </source>
</evidence>
<gene>
    <name evidence="8" type="primary">MAGI2</name>
    <name evidence="8" type="ORF">HK100_004973</name>
</gene>
<keyword evidence="4" id="KW-0539">Nucleus</keyword>
<feature type="region of interest" description="Disordered" evidence="6">
    <location>
        <begin position="1"/>
        <end position="32"/>
    </location>
</feature>
<feature type="coiled-coil region" evidence="5">
    <location>
        <begin position="195"/>
        <end position="247"/>
    </location>
</feature>
<dbReference type="GO" id="GO:0005737">
    <property type="term" value="C:cytoplasm"/>
    <property type="evidence" value="ECO:0007669"/>
    <property type="project" value="UniProtKB-SubCell"/>
</dbReference>
<dbReference type="Pfam" id="PF00397">
    <property type="entry name" value="WW"/>
    <property type="match status" value="2"/>
</dbReference>
<dbReference type="PROSITE" id="PS01159">
    <property type="entry name" value="WW_DOMAIN_1"/>
    <property type="match status" value="1"/>
</dbReference>
<dbReference type="GO" id="GO:0003713">
    <property type="term" value="F:transcription coactivator activity"/>
    <property type="evidence" value="ECO:0007669"/>
    <property type="project" value="TreeGrafter"/>
</dbReference>
<dbReference type="CDD" id="cd00201">
    <property type="entry name" value="WW"/>
    <property type="match status" value="2"/>
</dbReference>
<keyword evidence="3" id="KW-0963">Cytoplasm</keyword>
<dbReference type="PANTHER" id="PTHR17616">
    <property type="entry name" value="YES-ASSOCIATED PROTEIN YAP1 FAMILY MEMBER"/>
    <property type="match status" value="1"/>
</dbReference>
<evidence type="ECO:0000256" key="1">
    <source>
        <dbReference type="ARBA" id="ARBA00004123"/>
    </source>
</evidence>
<dbReference type="GO" id="GO:0045944">
    <property type="term" value="P:positive regulation of transcription by RNA polymerase II"/>
    <property type="evidence" value="ECO:0007669"/>
    <property type="project" value="TreeGrafter"/>
</dbReference>
<comment type="subcellular location">
    <subcellularLocation>
        <location evidence="2">Cytoplasm</location>
    </subcellularLocation>
    <subcellularLocation>
        <location evidence="1">Nucleus</location>
    </subcellularLocation>
</comment>
<organism evidence="8 9">
    <name type="scientific">Physocladia obscura</name>
    <dbReference type="NCBI Taxonomy" id="109957"/>
    <lineage>
        <taxon>Eukaryota</taxon>
        <taxon>Fungi</taxon>
        <taxon>Fungi incertae sedis</taxon>
        <taxon>Chytridiomycota</taxon>
        <taxon>Chytridiomycota incertae sedis</taxon>
        <taxon>Chytridiomycetes</taxon>
        <taxon>Chytridiales</taxon>
        <taxon>Chytriomycetaceae</taxon>
        <taxon>Physocladia</taxon>
    </lineage>
</organism>